<dbReference type="GO" id="GO:0016706">
    <property type="term" value="F:2-oxoglutarate-dependent dioxygenase activity"/>
    <property type="evidence" value="ECO:0007669"/>
    <property type="project" value="UniProtKB-ARBA"/>
</dbReference>
<comment type="cofactor">
    <cofactor evidence="1">
        <name>Fe(2+)</name>
        <dbReference type="ChEBI" id="CHEBI:29033"/>
    </cofactor>
</comment>
<dbReference type="InterPro" id="IPR042098">
    <property type="entry name" value="TauD-like_sf"/>
</dbReference>
<feature type="domain" description="TauD/TfdA-like" evidence="4">
    <location>
        <begin position="55"/>
        <end position="258"/>
    </location>
</feature>
<keyword evidence="3" id="KW-0045">Antibiotic biosynthesis</keyword>
<evidence type="ECO:0000256" key="3">
    <source>
        <dbReference type="ARBA" id="ARBA00023194"/>
    </source>
</evidence>
<dbReference type="PANTHER" id="PTHR10696:SF56">
    <property type="entry name" value="TAUD_TFDA-LIKE DOMAIN-CONTAINING PROTEIN"/>
    <property type="match status" value="1"/>
</dbReference>
<dbReference type="Pfam" id="PF02668">
    <property type="entry name" value="TauD"/>
    <property type="match status" value="1"/>
</dbReference>
<keyword evidence="2" id="KW-0560">Oxidoreductase</keyword>
<dbReference type="InterPro" id="IPR003819">
    <property type="entry name" value="TauD/TfdA-like"/>
</dbReference>
<organism evidence="5 6">
    <name type="scientific">Micavibrio aeruginosavorus</name>
    <dbReference type="NCBI Taxonomy" id="349221"/>
    <lineage>
        <taxon>Bacteria</taxon>
        <taxon>Pseudomonadati</taxon>
        <taxon>Bdellovibrionota</taxon>
        <taxon>Bdellovibrionia</taxon>
        <taxon>Bdellovibrionales</taxon>
        <taxon>Pseudobdellovibrionaceae</taxon>
        <taxon>Micavibrio</taxon>
    </lineage>
</organism>
<evidence type="ECO:0000313" key="6">
    <source>
        <dbReference type="Proteomes" id="UP000249417"/>
    </source>
</evidence>
<name>A0A2W5MWM1_9BACT</name>
<gene>
    <name evidence="5" type="ORF">DI551_06905</name>
</gene>
<evidence type="ECO:0000313" key="5">
    <source>
        <dbReference type="EMBL" id="PZQ45586.1"/>
    </source>
</evidence>
<comment type="caution">
    <text evidence="5">The sequence shown here is derived from an EMBL/GenBank/DDBJ whole genome shotgun (WGS) entry which is preliminary data.</text>
</comment>
<dbReference type="Gene3D" id="3.60.130.10">
    <property type="entry name" value="Clavaminate synthase-like"/>
    <property type="match status" value="1"/>
</dbReference>
<reference evidence="5 6" key="1">
    <citation type="submission" date="2017-08" db="EMBL/GenBank/DDBJ databases">
        <title>Infants hospitalized years apart are colonized by the same room-sourced microbial strains.</title>
        <authorList>
            <person name="Brooks B."/>
            <person name="Olm M.R."/>
            <person name="Firek B.A."/>
            <person name="Baker R."/>
            <person name="Thomas B.C."/>
            <person name="Morowitz M.J."/>
            <person name="Banfield J.F."/>
        </authorList>
    </citation>
    <scope>NUCLEOTIDE SEQUENCE [LARGE SCALE GENOMIC DNA]</scope>
    <source>
        <strain evidence="5">S2_005_002_R2_29</strain>
    </source>
</reference>
<evidence type="ECO:0000256" key="1">
    <source>
        <dbReference type="ARBA" id="ARBA00001954"/>
    </source>
</evidence>
<dbReference type="Proteomes" id="UP000249417">
    <property type="component" value="Unassembled WGS sequence"/>
</dbReference>
<dbReference type="GO" id="GO:0017000">
    <property type="term" value="P:antibiotic biosynthetic process"/>
    <property type="evidence" value="ECO:0007669"/>
    <property type="project" value="UniProtKB-KW"/>
</dbReference>
<protein>
    <recommendedName>
        <fullName evidence="4">TauD/TfdA-like domain-containing protein</fullName>
    </recommendedName>
</protein>
<accession>A0A2W5MWM1</accession>
<dbReference type="EMBL" id="QFQB01000044">
    <property type="protein sequence ID" value="PZQ45586.1"/>
    <property type="molecule type" value="Genomic_DNA"/>
</dbReference>
<dbReference type="AlphaFoldDB" id="A0A2W5MWM1"/>
<evidence type="ECO:0000256" key="2">
    <source>
        <dbReference type="ARBA" id="ARBA00023002"/>
    </source>
</evidence>
<proteinExistence type="predicted"/>
<dbReference type="InterPro" id="IPR050411">
    <property type="entry name" value="AlphaKG_dependent_hydroxylases"/>
</dbReference>
<dbReference type="PANTHER" id="PTHR10696">
    <property type="entry name" value="GAMMA-BUTYROBETAINE HYDROXYLASE-RELATED"/>
    <property type="match status" value="1"/>
</dbReference>
<evidence type="ECO:0000259" key="4">
    <source>
        <dbReference type="Pfam" id="PF02668"/>
    </source>
</evidence>
<sequence>MKIISSLAFNNSNIYFDTTKAANPDEDKFAFQKLHSTLNNDAKIQAFRGEVFVELQNKGFVVLKSMASNDDGFMQAMCALSPNIFYAPTTDYIDRINVAPFMGHGYDFSETTKPGFFHTDFCSYPTPPRYVALQCLEPDPRHPYYGRNQITHINDILSVLKNEDEAIIDKLRTMDIHYSIGTRKASIRILNEKDGVQTLLLPHAHMISNDDREKTEKILGQHPVDLINQICLAECKDIALDLGDIVVLDNYTTVHRRGECTIKFENGLQQFSSRKISTIRFF</sequence>
<dbReference type="SUPFAM" id="SSF51197">
    <property type="entry name" value="Clavaminate synthase-like"/>
    <property type="match status" value="1"/>
</dbReference>